<evidence type="ECO:0000259" key="5">
    <source>
        <dbReference type="Pfam" id="PF12972"/>
    </source>
</evidence>
<evidence type="ECO:0000313" key="7">
    <source>
        <dbReference type="Proteomes" id="UP000290289"/>
    </source>
</evidence>
<dbReference type="STRING" id="3750.A0A498I6K1"/>
<proteinExistence type="predicted"/>
<dbReference type="Pfam" id="PF05089">
    <property type="entry name" value="NAGLU"/>
    <property type="match status" value="1"/>
</dbReference>
<dbReference type="Gene3D" id="3.20.20.80">
    <property type="entry name" value="Glycosidases"/>
    <property type="match status" value="1"/>
</dbReference>
<dbReference type="PANTHER" id="PTHR12872:SF3">
    <property type="entry name" value="ALPHA-N-ACETYLGLUCOSAMINIDASE"/>
    <property type="match status" value="1"/>
</dbReference>
<name>A0A498I6K1_MALDO</name>
<dbReference type="InterPro" id="IPR029018">
    <property type="entry name" value="Hex-like_dom2"/>
</dbReference>
<dbReference type="InterPro" id="IPR024733">
    <property type="entry name" value="NAGLU_tim-barrel"/>
</dbReference>
<feature type="domain" description="Alpha-N-acetylglucosaminidase tim-barrel" evidence="3">
    <location>
        <begin position="165"/>
        <end position="492"/>
    </location>
</feature>
<evidence type="ECO:0000259" key="4">
    <source>
        <dbReference type="Pfam" id="PF12971"/>
    </source>
</evidence>
<dbReference type="Gene3D" id="1.20.120.670">
    <property type="entry name" value="N-acetyl-b-d-glucoasminidase"/>
    <property type="match status" value="1"/>
</dbReference>
<feature type="domain" description="Alpha-N-acetylglucosaminidase N-terminal" evidence="4">
    <location>
        <begin position="53"/>
        <end position="141"/>
    </location>
</feature>
<evidence type="ECO:0000259" key="3">
    <source>
        <dbReference type="Pfam" id="PF05089"/>
    </source>
</evidence>
<evidence type="ECO:0008006" key="8">
    <source>
        <dbReference type="Google" id="ProtNLM"/>
    </source>
</evidence>
<keyword evidence="2" id="KW-0732">Signal</keyword>
<feature type="chain" id="PRO_5019857980" description="Alpha-N-acetylglucosaminidase" evidence="2">
    <location>
        <begin position="27"/>
        <end position="814"/>
    </location>
</feature>
<evidence type="ECO:0000256" key="2">
    <source>
        <dbReference type="SAM" id="SignalP"/>
    </source>
</evidence>
<feature type="domain" description="Alpha-N-acetylglucosaminidase C-terminal" evidence="5">
    <location>
        <begin position="501"/>
        <end position="794"/>
    </location>
</feature>
<comment type="caution">
    <text evidence="6">The sequence shown here is derived from an EMBL/GenBank/DDBJ whole genome shotgun (WGS) entry which is preliminary data.</text>
</comment>
<reference evidence="6 7" key="1">
    <citation type="submission" date="2018-10" db="EMBL/GenBank/DDBJ databases">
        <title>A high-quality apple genome assembly.</title>
        <authorList>
            <person name="Hu J."/>
        </authorList>
    </citation>
    <scope>NUCLEOTIDE SEQUENCE [LARGE SCALE GENOMIC DNA]</scope>
    <source>
        <strain evidence="7">cv. HFTH1</strain>
        <tissue evidence="6">Young leaf</tissue>
    </source>
</reference>
<sequence>MASKFPTFSPAFTILLTILFLDLAYSSTVGVRHISRLLEIQDRKKAPPHVQVAAARGVLRRLLPSHSSSFDFQIVSKEQCGGASCFMIKNNPSFRRRGDPQILISGVTGVEILAGLHWYLKNLCNSHISWDKTGGAQLFSVPKSGLLTLVQDAGILVQRPVPWNYYQNAVTSSYTFAWWDWERWEKEIDWMALQGINLPLAFTGQEAIWQKVFQKFNMSKSDLDDFFGGPAFLAWSRMGNLHGWGGPLPQSWLDQQLILQKKILVRMYELGMTPVLPAFSGNVPAALKSTYPSAKITRLGNWFSVKSDPRWTCTYLLDATDPLFVEIGRAFIEQQVKEYGRTSHIYNCDTFDENTPPDDAPEYISSLGAAIFRGMQSGDKDGVWLMQGWLFSYDPFWRPPQMKALLHSVPAGKLVVLDLFAEVKPIWSTTEQCMLHNFAGNVEMYGVLDAIASGPIDARISENSTMVGVGMSMEGIEQNPVVYDLMSEMAFQHNKVDAKAWIDQYSARRYGRSTPSIQDAWNILYHTIYNCTDGAYDKNRDVIVAFPDVDPSLISTLSEGRHQNEKPVAGSAVLKEVTDSFNRPHLWYSTSEVIHALELFIASGDELSESSAYRYDLVDLTRQALSKYANQLFLKVIEAYHSNDVLGLARDSKKFLDLVEDMDVLLACHDGFLLGPWLESAKKLAQDEEQEKQFEWNARTQITMWFDNTEEEASLLRDYGNKYWSGLLRDYYGPRAAIYFKYLTKSLEEGGEFGLKDWRREWIKLTNDWQNSRKPFPVKSTGNALNTSRWLFDKYLLGSASDIQPLNEAAYPRL</sequence>
<protein>
    <recommendedName>
        <fullName evidence="8">Alpha-N-acetylglucosaminidase</fullName>
    </recommendedName>
</protein>
<dbReference type="Proteomes" id="UP000290289">
    <property type="component" value="Chromosome 14"/>
</dbReference>
<gene>
    <name evidence="6" type="ORF">DVH24_039548</name>
</gene>
<dbReference type="Gene3D" id="3.30.379.10">
    <property type="entry name" value="Chitobiase/beta-hexosaminidase domain 2-like"/>
    <property type="match status" value="1"/>
</dbReference>
<dbReference type="GO" id="GO:0016787">
    <property type="term" value="F:hydrolase activity"/>
    <property type="evidence" value="ECO:0007669"/>
    <property type="project" value="UniProtKB-KW"/>
</dbReference>
<dbReference type="AlphaFoldDB" id="A0A498I6K1"/>
<evidence type="ECO:0000313" key="6">
    <source>
        <dbReference type="EMBL" id="RXH77577.1"/>
    </source>
</evidence>
<dbReference type="PANTHER" id="PTHR12872">
    <property type="entry name" value="ALPHA-N-ACETYLGLUCOSAMINIDASE"/>
    <property type="match status" value="1"/>
</dbReference>
<organism evidence="6 7">
    <name type="scientific">Malus domestica</name>
    <name type="common">Apple</name>
    <name type="synonym">Pyrus malus</name>
    <dbReference type="NCBI Taxonomy" id="3750"/>
    <lineage>
        <taxon>Eukaryota</taxon>
        <taxon>Viridiplantae</taxon>
        <taxon>Streptophyta</taxon>
        <taxon>Embryophyta</taxon>
        <taxon>Tracheophyta</taxon>
        <taxon>Spermatophyta</taxon>
        <taxon>Magnoliopsida</taxon>
        <taxon>eudicotyledons</taxon>
        <taxon>Gunneridae</taxon>
        <taxon>Pentapetalae</taxon>
        <taxon>rosids</taxon>
        <taxon>fabids</taxon>
        <taxon>Rosales</taxon>
        <taxon>Rosaceae</taxon>
        <taxon>Amygdaloideae</taxon>
        <taxon>Maleae</taxon>
        <taxon>Malus</taxon>
    </lineage>
</organism>
<accession>A0A498I6K1</accession>
<keyword evidence="1" id="KW-0378">Hydrolase</keyword>
<dbReference type="InterPro" id="IPR007781">
    <property type="entry name" value="NAGLU"/>
</dbReference>
<dbReference type="EMBL" id="RDQH01000340">
    <property type="protein sequence ID" value="RXH77577.1"/>
    <property type="molecule type" value="Genomic_DNA"/>
</dbReference>
<dbReference type="InterPro" id="IPR024732">
    <property type="entry name" value="NAGLU_C"/>
</dbReference>
<feature type="signal peptide" evidence="2">
    <location>
        <begin position="1"/>
        <end position="26"/>
    </location>
</feature>
<dbReference type="Pfam" id="PF12972">
    <property type="entry name" value="NAGLU_C"/>
    <property type="match status" value="1"/>
</dbReference>
<dbReference type="InterPro" id="IPR024240">
    <property type="entry name" value="NAGLU_N"/>
</dbReference>
<keyword evidence="7" id="KW-1185">Reference proteome</keyword>
<evidence type="ECO:0000256" key="1">
    <source>
        <dbReference type="ARBA" id="ARBA00022801"/>
    </source>
</evidence>
<dbReference type="Pfam" id="PF12971">
    <property type="entry name" value="NAGLU_N"/>
    <property type="match status" value="1"/>
</dbReference>